<dbReference type="Pfam" id="PF23562">
    <property type="entry name" value="AMP-binding_C_3"/>
    <property type="match status" value="1"/>
</dbReference>
<dbReference type="KEGG" id="rca:Rcas_0545"/>
<name>A7NGS8_ROSCS</name>
<dbReference type="InterPro" id="IPR042099">
    <property type="entry name" value="ANL_N_sf"/>
</dbReference>
<dbReference type="Pfam" id="PF00501">
    <property type="entry name" value="AMP-binding"/>
    <property type="match status" value="1"/>
</dbReference>
<dbReference type="EMBL" id="CP000804">
    <property type="protein sequence ID" value="ABU56675.1"/>
    <property type="molecule type" value="Genomic_DNA"/>
</dbReference>
<reference evidence="6 7" key="1">
    <citation type="submission" date="2007-08" db="EMBL/GenBank/DDBJ databases">
        <title>Complete sequence of Roseiflexus castenholzii DSM 13941.</title>
        <authorList>
            <consortium name="US DOE Joint Genome Institute"/>
            <person name="Copeland A."/>
            <person name="Lucas S."/>
            <person name="Lapidus A."/>
            <person name="Barry K."/>
            <person name="Glavina del Rio T."/>
            <person name="Dalin E."/>
            <person name="Tice H."/>
            <person name="Pitluck S."/>
            <person name="Thompson L.S."/>
            <person name="Brettin T."/>
            <person name="Bruce D."/>
            <person name="Detter J.C."/>
            <person name="Han C."/>
            <person name="Tapia R."/>
            <person name="Schmutz J."/>
            <person name="Larimer F."/>
            <person name="Land M."/>
            <person name="Hauser L."/>
            <person name="Kyrpides N."/>
            <person name="Mikhailova N."/>
            <person name="Bryant D.A."/>
            <person name="Hanada S."/>
            <person name="Tsukatani Y."/>
            <person name="Richardson P."/>
        </authorList>
    </citation>
    <scope>NUCLEOTIDE SEQUENCE [LARGE SCALE GENOMIC DNA]</scope>
    <source>
        <strain evidence="7">DSM 13941 / HLO8</strain>
    </source>
</reference>
<dbReference type="AlphaFoldDB" id="A7NGS8"/>
<organism evidence="6 7">
    <name type="scientific">Roseiflexus castenholzii (strain DSM 13941 / HLO8)</name>
    <dbReference type="NCBI Taxonomy" id="383372"/>
    <lineage>
        <taxon>Bacteria</taxon>
        <taxon>Bacillati</taxon>
        <taxon>Chloroflexota</taxon>
        <taxon>Chloroflexia</taxon>
        <taxon>Chloroflexales</taxon>
        <taxon>Roseiflexineae</taxon>
        <taxon>Roseiflexaceae</taxon>
        <taxon>Roseiflexus</taxon>
    </lineage>
</organism>
<evidence type="ECO:0000259" key="5">
    <source>
        <dbReference type="Pfam" id="PF00501"/>
    </source>
</evidence>
<dbReference type="PANTHER" id="PTHR43272:SF32">
    <property type="entry name" value="AMP-DEPENDENT SYNTHETASE_LIGASE DOMAIN-CONTAINING PROTEIN"/>
    <property type="match status" value="1"/>
</dbReference>
<dbReference type="InterPro" id="IPR020845">
    <property type="entry name" value="AMP-binding_CS"/>
</dbReference>
<evidence type="ECO:0000256" key="2">
    <source>
        <dbReference type="ARBA" id="ARBA00022832"/>
    </source>
</evidence>
<dbReference type="PANTHER" id="PTHR43272">
    <property type="entry name" value="LONG-CHAIN-FATTY-ACID--COA LIGASE"/>
    <property type="match status" value="1"/>
</dbReference>
<dbReference type="HOGENOM" id="CLU_000022_45_5_0"/>
<dbReference type="SUPFAM" id="SSF56801">
    <property type="entry name" value="Acetyl-CoA synthetase-like"/>
    <property type="match status" value="1"/>
</dbReference>
<dbReference type="CDD" id="cd17641">
    <property type="entry name" value="LC_FACS_bac1"/>
    <property type="match status" value="1"/>
</dbReference>
<proteinExistence type="predicted"/>
<keyword evidence="7" id="KW-1185">Reference proteome</keyword>
<evidence type="ECO:0000256" key="4">
    <source>
        <dbReference type="ARBA" id="ARBA00032875"/>
    </source>
</evidence>
<dbReference type="GO" id="GO:0016020">
    <property type="term" value="C:membrane"/>
    <property type="evidence" value="ECO:0007669"/>
    <property type="project" value="TreeGrafter"/>
</dbReference>
<feature type="domain" description="AMP-dependent synthetase/ligase" evidence="5">
    <location>
        <begin position="14"/>
        <end position="430"/>
    </location>
</feature>
<dbReference type="PROSITE" id="PS00455">
    <property type="entry name" value="AMP_BINDING"/>
    <property type="match status" value="1"/>
</dbReference>
<dbReference type="Proteomes" id="UP000000263">
    <property type="component" value="Chromosome"/>
</dbReference>
<protein>
    <recommendedName>
        <fullName evidence="4">Acyl-CoA synthetase</fullName>
    </recommendedName>
</protein>
<keyword evidence="3" id="KW-0443">Lipid metabolism</keyword>
<dbReference type="OrthoDB" id="9781737at2"/>
<keyword evidence="1 6" id="KW-0436">Ligase</keyword>
<gene>
    <name evidence="6" type="ordered locus">Rcas_0545</name>
</gene>
<sequence length="649" mass="73110">MRMDDITLPQLLMHNAQRFGDRVALREKDFGIWQTVTWRQFADHVRAFALGLRALGVQRGDKVAIIGDNRPEWLYAELATQAIGGASIGVYQDSVAEEVRYLVEAADARVIVVEDQEQVDKMIEIWSQLHGVLKVIYYEPKGLRRYQAPYLASFPDIEELGRVYDREHPGLFEAELAQGRPDDVAILSTTSGTTGKPKLAMLTHRNLISQGAGLLAVDPLGPDDEFVSFLPLAWVGEQMITVAAGLQCGLTINFPESTDTVQENIREIGPRVMFSPPRIWENMLSQVQVKIQDSTRLKRAAYEWAVRQGYAMADARFNGVAPGLFLRLKYTLARLLVFEELKDHLGLRFLKRAYTGGAALGPDVFRFYHAIGVNLKQVYGQTESAGLSVIHRDGQIKFQTVGTPLPNTEVHIAANGEILVKSPSVFIGYYKNPEATAETLKDGWLHSGDAGYFDEDGHLVVIDRAKDVMTLRDGTIFSPQFIENKLKFSPYIKEAVVFGGNWPFVTAIINIDFANVGKWAENAQLSYTTYTDLAQKPQVYALIRRDVERANADLPAAARIRRFLLLHKELDADDGELTRTRKVRRRLVAERYHDIVEALYGDRHEMEVETTITYQDGRTALIKTRLHIEDLEESEFAASDSRLERALAR</sequence>
<evidence type="ECO:0000256" key="1">
    <source>
        <dbReference type="ARBA" id="ARBA00022598"/>
    </source>
</evidence>
<dbReference type="GO" id="GO:0004467">
    <property type="term" value="F:long-chain fatty acid-CoA ligase activity"/>
    <property type="evidence" value="ECO:0007669"/>
    <property type="project" value="TreeGrafter"/>
</dbReference>
<dbReference type="eggNOG" id="COG1022">
    <property type="taxonomic scope" value="Bacteria"/>
</dbReference>
<evidence type="ECO:0000313" key="6">
    <source>
        <dbReference type="EMBL" id="ABU56675.1"/>
    </source>
</evidence>
<keyword evidence="2" id="KW-0276">Fatty acid metabolism</keyword>
<dbReference type="InterPro" id="IPR000873">
    <property type="entry name" value="AMP-dep_synth/lig_dom"/>
</dbReference>
<dbReference type="Gene3D" id="3.40.50.12780">
    <property type="entry name" value="N-terminal domain of ligase-like"/>
    <property type="match status" value="1"/>
</dbReference>
<dbReference type="STRING" id="383372.Rcas_0545"/>
<accession>A7NGS8</accession>
<evidence type="ECO:0000256" key="3">
    <source>
        <dbReference type="ARBA" id="ARBA00023098"/>
    </source>
</evidence>
<evidence type="ECO:0000313" key="7">
    <source>
        <dbReference type="Proteomes" id="UP000000263"/>
    </source>
</evidence>